<evidence type="ECO:0000259" key="6">
    <source>
        <dbReference type="PROSITE" id="PS50178"/>
    </source>
</evidence>
<sequence length="585" mass="69440">MDQVMTRSSSTEDLCSIDKIDADNTLSLPIHQIDPGDVHNQNKELQKRVDELTKQLNESKSSEKRANDEYEKYYQMYNRTNERFVTFERKQLDQMHRILNKLTIDQHRTFAVNQDNYLRPRRAFTNPSTSILLPSLSNQDQEDINSTKSDFNKTENEWTALLTQISDIMEFSEKFTDKYSQQTNENNKLRLLNHQKQDENIKLLFDISLIKAEYEQEQQKRHQVEHQFDEVNKGIEQDRSKRLQKLRNYATLADDEGDILLSSLMKKAEKNDTDFREIKAHYENLFMEQVNQTKKLIKERELLQLHIQRLEQENTLLASRTNNDETIKLLTYSSQTPTSYDEACNLITQLREQIIQQIKIQDTLKNDIQQLQHCHETDIQERKEMEELFNRDLTAAKDEILALQSLRDEYEHILNIKKDLEKQLEDRTNELLAIKTGTTSLTNEFKEKLERINSEKEKLNEDNAGLRIQVHKLKMDYENSESVQHDFVKLSQSLQVQLEEFRNSQYELRWQPEEDFPDCQRCHTPFSVTWRKHHCRHCGKVLCKDCTNKTVYSGPNNRPSRVCDVCYTLLEKHAQPYFLTAMPKY</sequence>
<dbReference type="InterPro" id="IPR017455">
    <property type="entry name" value="Znf_FYVE-rel"/>
</dbReference>
<reference evidence="7" key="1">
    <citation type="submission" date="2021-02" db="EMBL/GenBank/DDBJ databases">
        <authorList>
            <person name="Nowell W R."/>
        </authorList>
    </citation>
    <scope>NUCLEOTIDE SEQUENCE</scope>
</reference>
<dbReference type="SUPFAM" id="SSF57903">
    <property type="entry name" value="FYVE/PHD zinc finger"/>
    <property type="match status" value="1"/>
</dbReference>
<dbReference type="Proteomes" id="UP000663860">
    <property type="component" value="Unassembled WGS sequence"/>
</dbReference>
<evidence type="ECO:0000313" key="8">
    <source>
        <dbReference type="Proteomes" id="UP000663860"/>
    </source>
</evidence>
<keyword evidence="3" id="KW-0862">Zinc</keyword>
<feature type="coiled-coil region" evidence="5">
    <location>
        <begin position="403"/>
        <end position="476"/>
    </location>
</feature>
<accession>A0A815MRA5</accession>
<dbReference type="EMBL" id="CAJNOE010001399">
    <property type="protein sequence ID" value="CAF1419715.1"/>
    <property type="molecule type" value="Genomic_DNA"/>
</dbReference>
<dbReference type="GO" id="GO:0006897">
    <property type="term" value="P:endocytosis"/>
    <property type="evidence" value="ECO:0007669"/>
    <property type="project" value="InterPro"/>
</dbReference>
<feature type="domain" description="FYVE-type" evidence="6">
    <location>
        <begin position="513"/>
        <end position="571"/>
    </location>
</feature>
<dbReference type="Gene3D" id="3.30.40.10">
    <property type="entry name" value="Zinc/RING finger domain, C3HC4 (zinc finger)"/>
    <property type="match status" value="1"/>
</dbReference>
<dbReference type="Pfam" id="PF01363">
    <property type="entry name" value="FYVE"/>
    <property type="match status" value="1"/>
</dbReference>
<dbReference type="GO" id="GO:0005096">
    <property type="term" value="F:GTPase activator activity"/>
    <property type="evidence" value="ECO:0007669"/>
    <property type="project" value="InterPro"/>
</dbReference>
<keyword evidence="5" id="KW-0175">Coiled coil</keyword>
<evidence type="ECO:0000256" key="4">
    <source>
        <dbReference type="PROSITE-ProRule" id="PRU00091"/>
    </source>
</evidence>
<gene>
    <name evidence="7" type="ORF">IZO911_LOCUS40595</name>
</gene>
<protein>
    <recommendedName>
        <fullName evidence="6">FYVE-type domain-containing protein</fullName>
    </recommendedName>
</protein>
<dbReference type="InterPro" id="IPR003914">
    <property type="entry name" value="Rabaptin"/>
</dbReference>
<dbReference type="PANTHER" id="PTHR31179:SF7">
    <property type="entry name" value="FYVE-TYPE DOMAIN-CONTAINING PROTEIN"/>
    <property type="match status" value="1"/>
</dbReference>
<evidence type="ECO:0000256" key="5">
    <source>
        <dbReference type="SAM" id="Coils"/>
    </source>
</evidence>
<proteinExistence type="predicted"/>
<name>A0A815MRA5_9BILA</name>
<dbReference type="InterPro" id="IPR000306">
    <property type="entry name" value="Znf_FYVE"/>
</dbReference>
<feature type="coiled-coil region" evidence="5">
    <location>
        <begin position="42"/>
        <end position="69"/>
    </location>
</feature>
<dbReference type="GO" id="GO:0008270">
    <property type="term" value="F:zinc ion binding"/>
    <property type="evidence" value="ECO:0007669"/>
    <property type="project" value="UniProtKB-KW"/>
</dbReference>
<dbReference type="Gene3D" id="1.20.5.730">
    <property type="entry name" value="Single helix bin"/>
    <property type="match status" value="1"/>
</dbReference>
<keyword evidence="1" id="KW-0479">Metal-binding</keyword>
<organism evidence="7 8">
    <name type="scientific">Adineta steineri</name>
    <dbReference type="NCBI Taxonomy" id="433720"/>
    <lineage>
        <taxon>Eukaryota</taxon>
        <taxon>Metazoa</taxon>
        <taxon>Spiralia</taxon>
        <taxon>Gnathifera</taxon>
        <taxon>Rotifera</taxon>
        <taxon>Eurotatoria</taxon>
        <taxon>Bdelloidea</taxon>
        <taxon>Adinetida</taxon>
        <taxon>Adinetidae</taxon>
        <taxon>Adineta</taxon>
    </lineage>
</organism>
<evidence type="ECO:0000313" key="7">
    <source>
        <dbReference type="EMBL" id="CAF1419715.1"/>
    </source>
</evidence>
<comment type="caution">
    <text evidence="7">The sequence shown here is derived from an EMBL/GenBank/DDBJ whole genome shotgun (WGS) entry which is preliminary data.</text>
</comment>
<dbReference type="Pfam" id="PF09311">
    <property type="entry name" value="Rab5-bind"/>
    <property type="match status" value="1"/>
</dbReference>
<dbReference type="InterPro" id="IPR011011">
    <property type="entry name" value="Znf_FYVE_PHD"/>
</dbReference>
<dbReference type="CDD" id="cd15739">
    <property type="entry name" value="FYVE_RABE_unchar"/>
    <property type="match status" value="1"/>
</dbReference>
<evidence type="ECO:0000256" key="1">
    <source>
        <dbReference type="ARBA" id="ARBA00022723"/>
    </source>
</evidence>
<dbReference type="SMART" id="SM00064">
    <property type="entry name" value="FYVE"/>
    <property type="match status" value="1"/>
</dbReference>
<dbReference type="PROSITE" id="PS50178">
    <property type="entry name" value="ZF_FYVE"/>
    <property type="match status" value="1"/>
</dbReference>
<dbReference type="InterPro" id="IPR013083">
    <property type="entry name" value="Znf_RING/FYVE/PHD"/>
</dbReference>
<dbReference type="InterPro" id="IPR015390">
    <property type="entry name" value="Rabaptin_Rab5-bd_dom"/>
</dbReference>
<evidence type="ECO:0000256" key="2">
    <source>
        <dbReference type="ARBA" id="ARBA00022771"/>
    </source>
</evidence>
<dbReference type="PANTHER" id="PTHR31179">
    <property type="entry name" value="RAB GTPASE-BINDING EFFECTOR PROTEIN"/>
    <property type="match status" value="1"/>
</dbReference>
<keyword evidence="2 4" id="KW-0863">Zinc-finger</keyword>
<evidence type="ECO:0000256" key="3">
    <source>
        <dbReference type="ARBA" id="ARBA00022833"/>
    </source>
</evidence>
<dbReference type="AlphaFoldDB" id="A0A815MRA5"/>